<dbReference type="Pfam" id="PF00535">
    <property type="entry name" value="Glycos_transf_2"/>
    <property type="match status" value="1"/>
</dbReference>
<proteinExistence type="predicted"/>
<evidence type="ECO:0000259" key="1">
    <source>
        <dbReference type="Pfam" id="PF00535"/>
    </source>
</evidence>
<keyword evidence="2" id="KW-0808">Transferase</keyword>
<dbReference type="SUPFAM" id="SSF53448">
    <property type="entry name" value="Nucleotide-diphospho-sugar transferases"/>
    <property type="match status" value="1"/>
</dbReference>
<dbReference type="InterPro" id="IPR029044">
    <property type="entry name" value="Nucleotide-diphossugar_trans"/>
</dbReference>
<dbReference type="PANTHER" id="PTHR22916">
    <property type="entry name" value="GLYCOSYLTRANSFERASE"/>
    <property type="match status" value="1"/>
</dbReference>
<dbReference type="InterPro" id="IPR001173">
    <property type="entry name" value="Glyco_trans_2-like"/>
</dbReference>
<feature type="domain" description="Glycosyltransferase 2-like" evidence="1">
    <location>
        <begin position="7"/>
        <end position="134"/>
    </location>
</feature>
<organism evidence="2 3">
    <name type="scientific">Chryseobacterium urinae</name>
    <dbReference type="NCBI Taxonomy" id="3058400"/>
    <lineage>
        <taxon>Bacteria</taxon>
        <taxon>Pseudomonadati</taxon>
        <taxon>Bacteroidota</taxon>
        <taxon>Flavobacteriia</taxon>
        <taxon>Flavobacteriales</taxon>
        <taxon>Weeksellaceae</taxon>
        <taxon>Chryseobacterium group</taxon>
        <taxon>Chryseobacterium</taxon>
    </lineage>
</organism>
<dbReference type="EC" id="2.4.-.-" evidence="2"/>
<evidence type="ECO:0000313" key="2">
    <source>
        <dbReference type="EMBL" id="MDO3423859.1"/>
    </source>
</evidence>
<comment type="caution">
    <text evidence="2">The sequence shown here is derived from an EMBL/GenBank/DDBJ whole genome shotgun (WGS) entry which is preliminary data.</text>
</comment>
<dbReference type="Proteomes" id="UP001168128">
    <property type="component" value="Unassembled WGS sequence"/>
</dbReference>
<gene>
    <name evidence="2" type="ORF">QWT87_03085</name>
</gene>
<dbReference type="PANTHER" id="PTHR22916:SF3">
    <property type="entry name" value="UDP-GLCNAC:BETAGAL BETA-1,3-N-ACETYLGLUCOSAMINYLTRANSFERASE-LIKE PROTEIN 1"/>
    <property type="match status" value="1"/>
</dbReference>
<reference evidence="2" key="1">
    <citation type="submission" date="2023-07" db="EMBL/GenBank/DDBJ databases">
        <title>AMR profile of multidrug- resistance Chryseobacterium gambrini related strain.</title>
        <authorList>
            <person name="Kirdat K."/>
            <person name="Bhatt A."/>
            <person name="Kuyare S."/>
            <person name="Yadav A."/>
        </authorList>
    </citation>
    <scope>NUCLEOTIDE SEQUENCE</scope>
    <source>
        <strain evidence="2">APV-1</strain>
    </source>
</reference>
<dbReference type="Gene3D" id="3.90.550.10">
    <property type="entry name" value="Spore Coat Polysaccharide Biosynthesis Protein SpsA, Chain A"/>
    <property type="match status" value="1"/>
</dbReference>
<keyword evidence="2" id="KW-0328">Glycosyltransferase</keyword>
<dbReference type="EMBL" id="JAULSJ010000003">
    <property type="protein sequence ID" value="MDO3423859.1"/>
    <property type="molecule type" value="Genomic_DNA"/>
</dbReference>
<dbReference type="RefSeq" id="WP_302713503.1">
    <property type="nucleotide sequence ID" value="NZ_JAULSJ010000003.1"/>
</dbReference>
<sequence length="304" mass="35717">MENPLVTVIVVSYNHSKYIQENLDSIKNQTYKNIQLIVGDDASSDNSVEVFSNWLKDNIYTAVTNFHTENTGLATMLNECIELAEGKYIKIIAADDYLHPESIESCVNALENSGEDFGMVFTDFWTIDDDNKPVDFFLNYENKDFFNPDNSLKDDQLVKYNCIVAPTVLMRKETLLETGKYNPSLILEDHDRWLKINEIKKICFINKKLAYYRVLPTSITGTRHERMMEEDLYIRMKYDKTGVNKTQLFQYLSTKYRNGEKISELIRNQYLEYPFRVKRLSFALRNNLPRFLYYILLKSGKRIK</sequence>
<protein>
    <submittedName>
        <fullName evidence="2">Glycosyltransferase</fullName>
        <ecNumber evidence="2">2.4.-.-</ecNumber>
    </submittedName>
</protein>
<keyword evidence="3" id="KW-1185">Reference proteome</keyword>
<evidence type="ECO:0000313" key="3">
    <source>
        <dbReference type="Proteomes" id="UP001168128"/>
    </source>
</evidence>
<accession>A0ABT8TYI7</accession>
<dbReference type="GO" id="GO:0016757">
    <property type="term" value="F:glycosyltransferase activity"/>
    <property type="evidence" value="ECO:0007669"/>
    <property type="project" value="UniProtKB-KW"/>
</dbReference>
<name>A0ABT8TYI7_9FLAO</name>